<evidence type="ECO:0000313" key="14">
    <source>
        <dbReference type="EMBL" id="KAB7732465.1"/>
    </source>
</evidence>
<dbReference type="InterPro" id="IPR005467">
    <property type="entry name" value="His_kinase_dom"/>
</dbReference>
<evidence type="ECO:0000313" key="15">
    <source>
        <dbReference type="Proteomes" id="UP000488299"/>
    </source>
</evidence>
<comment type="catalytic activity">
    <reaction evidence="1">
        <text>ATP + protein L-histidine = ADP + protein N-phospho-L-histidine.</text>
        <dbReference type="EC" id="2.7.13.3"/>
    </reaction>
</comment>
<evidence type="ECO:0000256" key="7">
    <source>
        <dbReference type="ARBA" id="ARBA00022840"/>
    </source>
</evidence>
<dbReference type="InterPro" id="IPR036097">
    <property type="entry name" value="HisK_dim/P_sf"/>
</dbReference>
<accession>A0A7J5U3X1</accession>
<keyword evidence="7" id="KW-0067">ATP-binding</keyword>
<reference evidence="14 15" key="1">
    <citation type="submission" date="2019-10" db="EMBL/GenBank/DDBJ databases">
        <title>Rudanella paleaurantiibacter sp. nov., isolated from sludge.</title>
        <authorList>
            <person name="Xu S.Q."/>
        </authorList>
    </citation>
    <scope>NUCLEOTIDE SEQUENCE [LARGE SCALE GENOMIC DNA]</scope>
    <source>
        <strain evidence="14 15">HX-22-17</strain>
    </source>
</reference>
<evidence type="ECO:0000259" key="11">
    <source>
        <dbReference type="PROSITE" id="PS50110"/>
    </source>
</evidence>
<dbReference type="RefSeq" id="WP_152121793.1">
    <property type="nucleotide sequence ID" value="NZ_WELI01000001.1"/>
</dbReference>
<dbReference type="PANTHER" id="PTHR43065">
    <property type="entry name" value="SENSOR HISTIDINE KINASE"/>
    <property type="match status" value="1"/>
</dbReference>
<dbReference type="Gene3D" id="3.30.565.10">
    <property type="entry name" value="Histidine kinase-like ATPase, C-terminal domain"/>
    <property type="match status" value="1"/>
</dbReference>
<organism evidence="14 15">
    <name type="scientific">Rudanella paleaurantiibacter</name>
    <dbReference type="NCBI Taxonomy" id="2614655"/>
    <lineage>
        <taxon>Bacteria</taxon>
        <taxon>Pseudomonadati</taxon>
        <taxon>Bacteroidota</taxon>
        <taxon>Cytophagia</taxon>
        <taxon>Cytophagales</taxon>
        <taxon>Cytophagaceae</taxon>
        <taxon>Rudanella</taxon>
    </lineage>
</organism>
<dbReference type="SUPFAM" id="SSF47384">
    <property type="entry name" value="Homodimeric domain of signal transducing histidine kinase"/>
    <property type="match status" value="1"/>
</dbReference>
<evidence type="ECO:0000256" key="9">
    <source>
        <dbReference type="PROSITE-ProRule" id="PRU00169"/>
    </source>
</evidence>
<dbReference type="InterPro" id="IPR001610">
    <property type="entry name" value="PAC"/>
</dbReference>
<dbReference type="SMART" id="SM00448">
    <property type="entry name" value="REC"/>
    <property type="match status" value="1"/>
</dbReference>
<dbReference type="CDD" id="cd00082">
    <property type="entry name" value="HisKA"/>
    <property type="match status" value="1"/>
</dbReference>
<keyword evidence="8" id="KW-0902">Two-component regulatory system</keyword>
<dbReference type="PRINTS" id="PR00344">
    <property type="entry name" value="BCTRLSENSOR"/>
</dbReference>
<dbReference type="InterPro" id="IPR011006">
    <property type="entry name" value="CheY-like_superfamily"/>
</dbReference>
<dbReference type="InterPro" id="IPR001789">
    <property type="entry name" value="Sig_transdc_resp-reg_receiver"/>
</dbReference>
<dbReference type="NCBIfam" id="TIGR00229">
    <property type="entry name" value="sensory_box"/>
    <property type="match status" value="1"/>
</dbReference>
<proteinExistence type="predicted"/>
<dbReference type="Pfam" id="PF00512">
    <property type="entry name" value="HisKA"/>
    <property type="match status" value="1"/>
</dbReference>
<sequence length="496" mass="56042">MISQEKITFDVAPAKQDKIRVLLVEDDEDDYVLTRTLVSSRENANIRLEWIDNYDSALKAIQRNEFDVYLIDYRLGENTGIDLIQEAFRLGSQAPMILLTGQDDLSVDNSALELGAADYLVKGRIDAQVLGRSIRYALRQAETLAELAKNENKYRALFERSMDAIFVMDSNLIFQDANPSVEQLLGYTRDDLKYMNVARLFTNIDALREIRFNVREHNQLKDYETTLISKAGRKRTCLVSIWAVDDNQGQPNWYQGIIRDVTEQKRAQQDLIVAEKLSMTGKIARSIAHEVRNPLTNLSLALEQLKEELPADDDSTQVFTDIIQRNVERIGQLITEMLNSSKPRELDRKPQNLTNIVRDTLHLVSDRLKLKSMQLQTNYCTSPCTALLDSEQIKTALLNIFINAVEAMEPGKGILTVSTSCSDDDRVIVEVKDNGSGISEENRKRLFDPFFTGKSSGMGLGLTTTQNIVNSHKGSIEVDSKEGFGTTFRINFPLSA</sequence>
<dbReference type="GO" id="GO:0000155">
    <property type="term" value="F:phosphorelay sensor kinase activity"/>
    <property type="evidence" value="ECO:0007669"/>
    <property type="project" value="InterPro"/>
</dbReference>
<feature type="domain" description="PAC" evidence="13">
    <location>
        <begin position="221"/>
        <end position="273"/>
    </location>
</feature>
<dbReference type="PROSITE" id="PS50113">
    <property type="entry name" value="PAC"/>
    <property type="match status" value="1"/>
</dbReference>
<dbReference type="InterPro" id="IPR004358">
    <property type="entry name" value="Sig_transdc_His_kin-like_C"/>
</dbReference>
<dbReference type="Pfam" id="PF13426">
    <property type="entry name" value="PAS_9"/>
    <property type="match status" value="1"/>
</dbReference>
<dbReference type="InterPro" id="IPR000014">
    <property type="entry name" value="PAS"/>
</dbReference>
<evidence type="ECO:0000256" key="4">
    <source>
        <dbReference type="ARBA" id="ARBA00022679"/>
    </source>
</evidence>
<dbReference type="PROSITE" id="PS50109">
    <property type="entry name" value="HIS_KIN"/>
    <property type="match status" value="1"/>
</dbReference>
<dbReference type="SMART" id="SM00387">
    <property type="entry name" value="HATPase_c"/>
    <property type="match status" value="1"/>
</dbReference>
<evidence type="ECO:0000256" key="5">
    <source>
        <dbReference type="ARBA" id="ARBA00022741"/>
    </source>
</evidence>
<evidence type="ECO:0000259" key="13">
    <source>
        <dbReference type="PROSITE" id="PS50113"/>
    </source>
</evidence>
<dbReference type="AlphaFoldDB" id="A0A7J5U3X1"/>
<dbReference type="SUPFAM" id="SSF55874">
    <property type="entry name" value="ATPase domain of HSP90 chaperone/DNA topoisomerase II/histidine kinase"/>
    <property type="match status" value="1"/>
</dbReference>
<dbReference type="Gene3D" id="3.30.450.20">
    <property type="entry name" value="PAS domain"/>
    <property type="match status" value="1"/>
</dbReference>
<evidence type="ECO:0000259" key="12">
    <source>
        <dbReference type="PROSITE" id="PS50112"/>
    </source>
</evidence>
<gene>
    <name evidence="14" type="ORF">F5984_00445</name>
</gene>
<dbReference type="GO" id="GO:0005524">
    <property type="term" value="F:ATP binding"/>
    <property type="evidence" value="ECO:0007669"/>
    <property type="project" value="UniProtKB-KW"/>
</dbReference>
<evidence type="ECO:0000256" key="2">
    <source>
        <dbReference type="ARBA" id="ARBA00012438"/>
    </source>
</evidence>
<keyword evidence="3 9" id="KW-0597">Phosphoprotein</keyword>
<dbReference type="InterPro" id="IPR035965">
    <property type="entry name" value="PAS-like_dom_sf"/>
</dbReference>
<dbReference type="Gene3D" id="1.10.287.130">
    <property type="match status" value="1"/>
</dbReference>
<evidence type="ECO:0000259" key="10">
    <source>
        <dbReference type="PROSITE" id="PS50109"/>
    </source>
</evidence>
<name>A0A7J5U3X1_9BACT</name>
<keyword evidence="15" id="KW-1185">Reference proteome</keyword>
<dbReference type="InterPro" id="IPR000700">
    <property type="entry name" value="PAS-assoc_C"/>
</dbReference>
<protein>
    <recommendedName>
        <fullName evidence="2">histidine kinase</fullName>
        <ecNumber evidence="2">2.7.13.3</ecNumber>
    </recommendedName>
</protein>
<feature type="domain" description="Response regulatory" evidence="11">
    <location>
        <begin position="20"/>
        <end position="137"/>
    </location>
</feature>
<dbReference type="Gene3D" id="3.40.50.2300">
    <property type="match status" value="1"/>
</dbReference>
<feature type="modified residue" description="4-aspartylphosphate" evidence="9">
    <location>
        <position position="72"/>
    </location>
</feature>
<dbReference type="InterPro" id="IPR036890">
    <property type="entry name" value="HATPase_C_sf"/>
</dbReference>
<comment type="caution">
    <text evidence="14">The sequence shown here is derived from an EMBL/GenBank/DDBJ whole genome shotgun (WGS) entry which is preliminary data.</text>
</comment>
<dbReference type="Pfam" id="PF02518">
    <property type="entry name" value="HATPase_c"/>
    <property type="match status" value="1"/>
</dbReference>
<dbReference type="SMART" id="SM00388">
    <property type="entry name" value="HisKA"/>
    <property type="match status" value="1"/>
</dbReference>
<dbReference type="PANTHER" id="PTHR43065:SF10">
    <property type="entry name" value="PEROXIDE STRESS-ACTIVATED HISTIDINE KINASE MAK3"/>
    <property type="match status" value="1"/>
</dbReference>
<dbReference type="PROSITE" id="PS50110">
    <property type="entry name" value="RESPONSE_REGULATORY"/>
    <property type="match status" value="1"/>
</dbReference>
<dbReference type="CDD" id="cd00156">
    <property type="entry name" value="REC"/>
    <property type="match status" value="1"/>
</dbReference>
<dbReference type="EC" id="2.7.13.3" evidence="2"/>
<feature type="domain" description="PAS" evidence="12">
    <location>
        <begin position="150"/>
        <end position="192"/>
    </location>
</feature>
<dbReference type="SMART" id="SM00086">
    <property type="entry name" value="PAC"/>
    <property type="match status" value="1"/>
</dbReference>
<keyword evidence="6" id="KW-0418">Kinase</keyword>
<dbReference type="Proteomes" id="UP000488299">
    <property type="component" value="Unassembled WGS sequence"/>
</dbReference>
<dbReference type="CDD" id="cd00130">
    <property type="entry name" value="PAS"/>
    <property type="match status" value="1"/>
</dbReference>
<dbReference type="SMART" id="SM00091">
    <property type="entry name" value="PAS"/>
    <property type="match status" value="1"/>
</dbReference>
<dbReference type="Pfam" id="PF00072">
    <property type="entry name" value="Response_reg"/>
    <property type="match status" value="1"/>
</dbReference>
<dbReference type="SUPFAM" id="SSF55785">
    <property type="entry name" value="PYP-like sensor domain (PAS domain)"/>
    <property type="match status" value="1"/>
</dbReference>
<dbReference type="InterPro" id="IPR003594">
    <property type="entry name" value="HATPase_dom"/>
</dbReference>
<dbReference type="SUPFAM" id="SSF52172">
    <property type="entry name" value="CheY-like"/>
    <property type="match status" value="1"/>
</dbReference>
<keyword evidence="4" id="KW-0808">Transferase</keyword>
<keyword evidence="5" id="KW-0547">Nucleotide-binding</keyword>
<evidence type="ECO:0000256" key="3">
    <source>
        <dbReference type="ARBA" id="ARBA00022553"/>
    </source>
</evidence>
<feature type="domain" description="Histidine kinase" evidence="10">
    <location>
        <begin position="286"/>
        <end position="496"/>
    </location>
</feature>
<evidence type="ECO:0000256" key="6">
    <source>
        <dbReference type="ARBA" id="ARBA00022777"/>
    </source>
</evidence>
<dbReference type="EMBL" id="WELI01000001">
    <property type="protein sequence ID" value="KAB7732465.1"/>
    <property type="molecule type" value="Genomic_DNA"/>
</dbReference>
<dbReference type="InterPro" id="IPR003661">
    <property type="entry name" value="HisK_dim/P_dom"/>
</dbReference>
<evidence type="ECO:0000256" key="8">
    <source>
        <dbReference type="ARBA" id="ARBA00023012"/>
    </source>
</evidence>
<evidence type="ECO:0000256" key="1">
    <source>
        <dbReference type="ARBA" id="ARBA00000085"/>
    </source>
</evidence>
<dbReference type="PROSITE" id="PS50112">
    <property type="entry name" value="PAS"/>
    <property type="match status" value="1"/>
</dbReference>